<keyword evidence="1" id="KW-0732">Signal</keyword>
<dbReference type="AlphaFoldDB" id="A0A0F5LSS1"/>
<protein>
    <submittedName>
        <fullName evidence="2">Uncharacterized protein</fullName>
    </submittedName>
</protein>
<gene>
    <name evidence="3" type="ORF">SAMN02745223_03915</name>
    <name evidence="2" type="ORF">VW29_06690</name>
</gene>
<feature type="signal peptide" evidence="1">
    <location>
        <begin position="1"/>
        <end position="22"/>
    </location>
</feature>
<evidence type="ECO:0000313" key="3">
    <source>
        <dbReference type="EMBL" id="SHF93307.1"/>
    </source>
</evidence>
<dbReference type="EMBL" id="LAJF01000058">
    <property type="protein sequence ID" value="KKB85331.1"/>
    <property type="molecule type" value="Genomic_DNA"/>
</dbReference>
<keyword evidence="4" id="KW-1185">Reference proteome</keyword>
<organism evidence="2 4">
    <name type="scientific">Devosia limi DSM 17137</name>
    <dbReference type="NCBI Taxonomy" id="1121477"/>
    <lineage>
        <taxon>Bacteria</taxon>
        <taxon>Pseudomonadati</taxon>
        <taxon>Pseudomonadota</taxon>
        <taxon>Alphaproteobacteria</taxon>
        <taxon>Hyphomicrobiales</taxon>
        <taxon>Devosiaceae</taxon>
        <taxon>Devosia</taxon>
    </lineage>
</organism>
<dbReference type="RefSeq" id="WP_046134541.1">
    <property type="nucleotide sequence ID" value="NZ_FQVC01000018.1"/>
</dbReference>
<evidence type="ECO:0000256" key="1">
    <source>
        <dbReference type="SAM" id="SignalP"/>
    </source>
</evidence>
<reference evidence="2 4" key="1">
    <citation type="submission" date="2015-03" db="EMBL/GenBank/DDBJ databases">
        <authorList>
            <person name="Hassan Y.I."/>
            <person name="Lepp D."/>
            <person name="Zhou T."/>
        </authorList>
    </citation>
    <scope>NUCLEOTIDE SEQUENCE [LARGE SCALE GENOMIC DNA]</scope>
    <source>
        <strain evidence="2 4">DSM 17137</strain>
    </source>
</reference>
<evidence type="ECO:0000313" key="4">
    <source>
        <dbReference type="Proteomes" id="UP000033608"/>
    </source>
</evidence>
<dbReference type="Proteomes" id="UP000033608">
    <property type="component" value="Unassembled WGS sequence"/>
</dbReference>
<evidence type="ECO:0000313" key="5">
    <source>
        <dbReference type="Proteomes" id="UP000184533"/>
    </source>
</evidence>
<reference evidence="3 5" key="2">
    <citation type="submission" date="2016-11" db="EMBL/GenBank/DDBJ databases">
        <authorList>
            <person name="Jaros S."/>
            <person name="Januszkiewicz K."/>
            <person name="Wedrychowicz H."/>
        </authorList>
    </citation>
    <scope>NUCLEOTIDE SEQUENCE [LARGE SCALE GENOMIC DNA]</scope>
    <source>
        <strain evidence="3 5">DSM 17137</strain>
    </source>
</reference>
<feature type="chain" id="PRO_5015038327" evidence="1">
    <location>
        <begin position="23"/>
        <end position="138"/>
    </location>
</feature>
<name>A0A0F5LSS1_9HYPH</name>
<proteinExistence type="predicted"/>
<dbReference type="OrthoDB" id="7950764at2"/>
<dbReference type="Proteomes" id="UP000184533">
    <property type="component" value="Unassembled WGS sequence"/>
</dbReference>
<accession>A0A0F5LSS1</accession>
<sequence>MARSPLALAVLLALVGTTAAFAQAAAPAAPTVPAAPEISIDPAAGLAAATDSTEVLTGLYATRAVIEICAIEVPEATTTAMTADQIRFERKMGWDPATALQAYGGIKASVQSTNPDCTDGSPDRQGVDAVLSVYAGAQ</sequence>
<dbReference type="PATRIC" id="fig|1121477.3.peg.2425"/>
<dbReference type="EMBL" id="FQVC01000018">
    <property type="protein sequence ID" value="SHF93307.1"/>
    <property type="molecule type" value="Genomic_DNA"/>
</dbReference>
<evidence type="ECO:0000313" key="2">
    <source>
        <dbReference type="EMBL" id="KKB85331.1"/>
    </source>
</evidence>